<evidence type="ECO:0000313" key="3">
    <source>
        <dbReference type="Proteomes" id="UP000271162"/>
    </source>
</evidence>
<dbReference type="AlphaFoldDB" id="A0A0N4Y5B1"/>
<feature type="compositionally biased region" description="Basic and acidic residues" evidence="1">
    <location>
        <begin position="62"/>
        <end position="81"/>
    </location>
</feature>
<evidence type="ECO:0000256" key="1">
    <source>
        <dbReference type="SAM" id="MobiDB-lite"/>
    </source>
</evidence>
<reference evidence="2 3" key="2">
    <citation type="submission" date="2018-11" db="EMBL/GenBank/DDBJ databases">
        <authorList>
            <consortium name="Pathogen Informatics"/>
        </authorList>
    </citation>
    <scope>NUCLEOTIDE SEQUENCE [LARGE SCALE GENOMIC DNA]</scope>
</reference>
<reference evidence="4" key="1">
    <citation type="submission" date="2017-02" db="UniProtKB">
        <authorList>
            <consortium name="WormBaseParasite"/>
        </authorList>
    </citation>
    <scope>IDENTIFICATION</scope>
</reference>
<sequence length="141" mass="15662">MRALSRASKMEDAETMRICSKVTGVGIITINSGALSAFRNAGLTVNLQAINRAMHEIHKVMSEPQTEDLKFEDSDSGHNDGRGTLSEVEAISEKKLSWKKLNKSTPKKRKRKEGAVQLHSKEAPLLRKEEVIARNITAQHV</sequence>
<dbReference type="Proteomes" id="UP000271162">
    <property type="component" value="Unassembled WGS sequence"/>
</dbReference>
<evidence type="ECO:0000313" key="2">
    <source>
        <dbReference type="EMBL" id="VDL74752.1"/>
    </source>
</evidence>
<feature type="compositionally biased region" description="Basic residues" evidence="1">
    <location>
        <begin position="97"/>
        <end position="112"/>
    </location>
</feature>
<evidence type="ECO:0000313" key="4">
    <source>
        <dbReference type="WBParaSite" id="NBR_0001116201-mRNA-1"/>
    </source>
</evidence>
<accession>A0A0N4Y5B1</accession>
<keyword evidence="3" id="KW-1185">Reference proteome</keyword>
<protein>
    <submittedName>
        <fullName evidence="4">TMV resistance protein N-like</fullName>
    </submittedName>
</protein>
<proteinExistence type="predicted"/>
<feature type="region of interest" description="Disordered" evidence="1">
    <location>
        <begin position="62"/>
        <end position="121"/>
    </location>
</feature>
<dbReference type="WBParaSite" id="NBR_0001116201-mRNA-1">
    <property type="protein sequence ID" value="NBR_0001116201-mRNA-1"/>
    <property type="gene ID" value="NBR_0001116201"/>
</dbReference>
<name>A0A0N4Y5B1_NIPBR</name>
<dbReference type="EMBL" id="UYSL01020469">
    <property type="protein sequence ID" value="VDL74752.1"/>
    <property type="molecule type" value="Genomic_DNA"/>
</dbReference>
<gene>
    <name evidence="2" type="ORF">NBR_LOCUS11163</name>
</gene>
<organism evidence="4">
    <name type="scientific">Nippostrongylus brasiliensis</name>
    <name type="common">Rat hookworm</name>
    <dbReference type="NCBI Taxonomy" id="27835"/>
    <lineage>
        <taxon>Eukaryota</taxon>
        <taxon>Metazoa</taxon>
        <taxon>Ecdysozoa</taxon>
        <taxon>Nematoda</taxon>
        <taxon>Chromadorea</taxon>
        <taxon>Rhabditida</taxon>
        <taxon>Rhabditina</taxon>
        <taxon>Rhabditomorpha</taxon>
        <taxon>Strongyloidea</taxon>
        <taxon>Heligmosomidae</taxon>
        <taxon>Nippostrongylus</taxon>
    </lineage>
</organism>